<evidence type="ECO:0000313" key="1">
    <source>
        <dbReference type="EMBL" id="CEK93146.1"/>
    </source>
</evidence>
<dbReference type="EMBL" id="HACG01046281">
    <property type="protein sequence ID" value="CEK93146.1"/>
    <property type="molecule type" value="Transcribed_RNA"/>
</dbReference>
<name>A0A0B7BLB7_9EUPU</name>
<gene>
    <name evidence="1" type="primary">ORF192345</name>
</gene>
<protein>
    <submittedName>
        <fullName evidence="1">Uncharacterized protein</fullName>
    </submittedName>
</protein>
<reference evidence="1" key="1">
    <citation type="submission" date="2014-12" db="EMBL/GenBank/DDBJ databases">
        <title>Insight into the proteome of Arion vulgaris.</title>
        <authorList>
            <person name="Aradska J."/>
            <person name="Bulat T."/>
            <person name="Smidak R."/>
            <person name="Sarate P."/>
            <person name="Gangsoo J."/>
            <person name="Sialana F."/>
            <person name="Bilban M."/>
            <person name="Lubec G."/>
        </authorList>
    </citation>
    <scope>NUCLEOTIDE SEQUENCE</scope>
    <source>
        <tissue evidence="1">Skin</tissue>
    </source>
</reference>
<organism evidence="1">
    <name type="scientific">Arion vulgaris</name>
    <dbReference type="NCBI Taxonomy" id="1028688"/>
    <lineage>
        <taxon>Eukaryota</taxon>
        <taxon>Metazoa</taxon>
        <taxon>Spiralia</taxon>
        <taxon>Lophotrochozoa</taxon>
        <taxon>Mollusca</taxon>
        <taxon>Gastropoda</taxon>
        <taxon>Heterobranchia</taxon>
        <taxon>Euthyneura</taxon>
        <taxon>Panpulmonata</taxon>
        <taxon>Eupulmonata</taxon>
        <taxon>Stylommatophora</taxon>
        <taxon>Helicina</taxon>
        <taxon>Arionoidea</taxon>
        <taxon>Arionidae</taxon>
        <taxon>Arion</taxon>
    </lineage>
</organism>
<proteinExistence type="predicted"/>
<sequence length="93" mass="10236">MKILFAATLYEGVQNVSSIIHEINFANCFLLASGPGSIAQWAWKIVKTITAFMSTYDVCNGSAHCLSIEPAFTFRIILNESACELSMSEQLQV</sequence>
<accession>A0A0B7BLB7</accession>
<dbReference type="AlphaFoldDB" id="A0A0B7BLB7"/>